<dbReference type="Proteomes" id="UP001432027">
    <property type="component" value="Unassembled WGS sequence"/>
</dbReference>
<comment type="caution">
    <text evidence="2">The sequence shown here is derived from an EMBL/GenBank/DDBJ whole genome shotgun (WGS) entry which is preliminary data.</text>
</comment>
<dbReference type="AlphaFoldDB" id="A0AAV5SGN5"/>
<gene>
    <name evidence="2" type="ORF">PENTCL1PPCAC_4378</name>
</gene>
<dbReference type="EMBL" id="BTSX01000002">
    <property type="protein sequence ID" value="GMS82203.1"/>
    <property type="molecule type" value="Genomic_DNA"/>
</dbReference>
<evidence type="ECO:0000313" key="2">
    <source>
        <dbReference type="EMBL" id="GMS82203.1"/>
    </source>
</evidence>
<protein>
    <submittedName>
        <fullName evidence="2">Uncharacterized protein</fullName>
    </submittedName>
</protein>
<feature type="compositionally biased region" description="Polar residues" evidence="1">
    <location>
        <begin position="77"/>
        <end position="90"/>
    </location>
</feature>
<organism evidence="2 3">
    <name type="scientific">Pristionchus entomophagus</name>
    <dbReference type="NCBI Taxonomy" id="358040"/>
    <lineage>
        <taxon>Eukaryota</taxon>
        <taxon>Metazoa</taxon>
        <taxon>Ecdysozoa</taxon>
        <taxon>Nematoda</taxon>
        <taxon>Chromadorea</taxon>
        <taxon>Rhabditida</taxon>
        <taxon>Rhabditina</taxon>
        <taxon>Diplogasteromorpha</taxon>
        <taxon>Diplogasteroidea</taxon>
        <taxon>Neodiplogasteridae</taxon>
        <taxon>Pristionchus</taxon>
    </lineage>
</organism>
<reference evidence="2" key="1">
    <citation type="submission" date="2023-10" db="EMBL/GenBank/DDBJ databases">
        <title>Genome assembly of Pristionchus species.</title>
        <authorList>
            <person name="Yoshida K."/>
            <person name="Sommer R.J."/>
        </authorList>
    </citation>
    <scope>NUCLEOTIDE SEQUENCE</scope>
    <source>
        <strain evidence="2">RS0144</strain>
    </source>
</reference>
<feature type="region of interest" description="Disordered" evidence="1">
    <location>
        <begin position="77"/>
        <end position="158"/>
    </location>
</feature>
<feature type="compositionally biased region" description="Basic and acidic residues" evidence="1">
    <location>
        <begin position="99"/>
        <end position="111"/>
    </location>
</feature>
<feature type="region of interest" description="Disordered" evidence="1">
    <location>
        <begin position="11"/>
        <end position="45"/>
    </location>
</feature>
<proteinExistence type="predicted"/>
<feature type="region of interest" description="Disordered" evidence="1">
    <location>
        <begin position="195"/>
        <end position="219"/>
    </location>
</feature>
<feature type="non-terminal residue" evidence="2">
    <location>
        <position position="1"/>
    </location>
</feature>
<evidence type="ECO:0000313" key="3">
    <source>
        <dbReference type="Proteomes" id="UP001432027"/>
    </source>
</evidence>
<accession>A0AAV5SGN5</accession>
<feature type="compositionally biased region" description="Low complexity" evidence="1">
    <location>
        <begin position="112"/>
        <end position="124"/>
    </location>
</feature>
<keyword evidence="3" id="KW-1185">Reference proteome</keyword>
<name>A0AAV5SGN5_9BILA</name>
<evidence type="ECO:0000256" key="1">
    <source>
        <dbReference type="SAM" id="MobiDB-lite"/>
    </source>
</evidence>
<sequence>TDGQLLPLELASLDHDIPEPTSSSPEMLLRPPHRDVYDDDHSDYEDNLQGKLEVVADGRSAHLSDEEEEAIPPFAFSITSMRSEQSSNKDPLSIKRLQARRDSTRMDEMTTRRSSVGSGRRNSVQPTRRFSVFPFPDSVAATGAKEDEQDSSFSSSYDHSFKNSYLPFDKSYGGNLSNLSTLKEVPSRSDIKIEITEPIEEEPSFVGGSHPKNEESKNK</sequence>